<dbReference type="InterPro" id="IPR037524">
    <property type="entry name" value="PA14/GLEYA"/>
</dbReference>
<keyword evidence="13" id="KW-1185">Reference proteome</keyword>
<name>A0A9W4HSN5_PENOL</name>
<keyword evidence="7" id="KW-0325">Glycoprotein</keyword>
<dbReference type="PRINTS" id="PR00133">
    <property type="entry name" value="GLHYDRLASE3"/>
</dbReference>
<dbReference type="Gene3D" id="3.40.50.1700">
    <property type="entry name" value="Glycoside hydrolase family 3 C-terminal domain"/>
    <property type="match status" value="1"/>
</dbReference>
<dbReference type="Pfam" id="PF01915">
    <property type="entry name" value="Glyco_hydro_3_C"/>
    <property type="match status" value="1"/>
</dbReference>
<dbReference type="GO" id="GO:0030245">
    <property type="term" value="P:cellulose catabolic process"/>
    <property type="evidence" value="ECO:0007669"/>
    <property type="project" value="UniProtKB-KW"/>
</dbReference>
<comment type="catalytic activity">
    <reaction evidence="1">
        <text>Hydrolysis of terminal, non-reducing beta-D-glucosyl residues with release of beta-D-glucose.</text>
        <dbReference type="EC" id="3.2.1.21"/>
    </reaction>
</comment>
<keyword evidence="9" id="KW-0326">Glycosidase</keyword>
<dbReference type="EC" id="3.2.1.21" evidence="4"/>
<comment type="pathway">
    <text evidence="2">Glycan metabolism; cellulose degradation.</text>
</comment>
<evidence type="ECO:0000256" key="7">
    <source>
        <dbReference type="ARBA" id="ARBA00023180"/>
    </source>
</evidence>
<dbReference type="OrthoDB" id="47059at2759"/>
<comment type="caution">
    <text evidence="12">The sequence shown here is derived from an EMBL/GenBank/DDBJ whole genome shotgun (WGS) entry which is preliminary data.</text>
</comment>
<evidence type="ECO:0000256" key="10">
    <source>
        <dbReference type="ARBA" id="ARBA00023326"/>
    </source>
</evidence>
<dbReference type="InterPro" id="IPR036881">
    <property type="entry name" value="Glyco_hydro_3_C_sf"/>
</dbReference>
<dbReference type="InterPro" id="IPR002772">
    <property type="entry name" value="Glyco_hydro_3_C"/>
</dbReference>
<dbReference type="Proteomes" id="UP001153618">
    <property type="component" value="Unassembled WGS sequence"/>
</dbReference>
<evidence type="ECO:0000256" key="6">
    <source>
        <dbReference type="ARBA" id="ARBA00023001"/>
    </source>
</evidence>
<dbReference type="SMART" id="SM01217">
    <property type="entry name" value="Fn3_like"/>
    <property type="match status" value="1"/>
</dbReference>
<dbReference type="InterPro" id="IPR026891">
    <property type="entry name" value="Fn3-like"/>
</dbReference>
<keyword evidence="5" id="KW-0378">Hydrolase</keyword>
<dbReference type="Gene3D" id="3.20.20.300">
    <property type="entry name" value="Glycoside hydrolase, family 3, N-terminal domain"/>
    <property type="match status" value="3"/>
</dbReference>
<dbReference type="InterPro" id="IPR001764">
    <property type="entry name" value="Glyco_hydro_3_N"/>
</dbReference>
<dbReference type="InterPro" id="IPR017853">
    <property type="entry name" value="GH"/>
</dbReference>
<evidence type="ECO:0000256" key="3">
    <source>
        <dbReference type="ARBA" id="ARBA00005336"/>
    </source>
</evidence>
<evidence type="ECO:0000259" key="11">
    <source>
        <dbReference type="PROSITE" id="PS51820"/>
    </source>
</evidence>
<dbReference type="PROSITE" id="PS51820">
    <property type="entry name" value="PA14"/>
    <property type="match status" value="1"/>
</dbReference>
<dbReference type="SUPFAM" id="SSF51445">
    <property type="entry name" value="(Trans)glycosidases"/>
    <property type="match status" value="1"/>
</dbReference>
<reference evidence="12" key="1">
    <citation type="submission" date="2021-07" db="EMBL/GenBank/DDBJ databases">
        <authorList>
            <person name="Branca A.L. A."/>
        </authorList>
    </citation>
    <scope>NUCLEOTIDE SEQUENCE</scope>
</reference>
<accession>A0A9W4HSN5</accession>
<dbReference type="InterPro" id="IPR036962">
    <property type="entry name" value="Glyco_hydro_3_N_sf"/>
</dbReference>
<dbReference type="GO" id="GO:0008422">
    <property type="term" value="F:beta-glucosidase activity"/>
    <property type="evidence" value="ECO:0007669"/>
    <property type="project" value="UniProtKB-EC"/>
</dbReference>
<dbReference type="EMBL" id="CAJVOS010000026">
    <property type="protein sequence ID" value="CAG8113803.1"/>
    <property type="molecule type" value="Genomic_DNA"/>
</dbReference>
<dbReference type="AlphaFoldDB" id="A0A9W4HSN5"/>
<evidence type="ECO:0000256" key="2">
    <source>
        <dbReference type="ARBA" id="ARBA00004987"/>
    </source>
</evidence>
<evidence type="ECO:0000256" key="4">
    <source>
        <dbReference type="ARBA" id="ARBA00012744"/>
    </source>
</evidence>
<dbReference type="PANTHER" id="PTHR42715">
    <property type="entry name" value="BETA-GLUCOSIDASE"/>
    <property type="match status" value="1"/>
</dbReference>
<gene>
    <name evidence="12" type="ORF">POLS_LOCUS5033</name>
</gene>
<evidence type="ECO:0000256" key="9">
    <source>
        <dbReference type="ARBA" id="ARBA00023295"/>
    </source>
</evidence>
<keyword evidence="8" id="KW-0119">Carbohydrate metabolism</keyword>
<dbReference type="InterPro" id="IPR011658">
    <property type="entry name" value="PA14_dom"/>
</dbReference>
<dbReference type="InterPro" id="IPR013783">
    <property type="entry name" value="Ig-like_fold"/>
</dbReference>
<comment type="similarity">
    <text evidence="3">Belongs to the glycosyl hydrolase 3 family.</text>
</comment>
<dbReference type="Pfam" id="PF14310">
    <property type="entry name" value="Fn3-like"/>
    <property type="match status" value="1"/>
</dbReference>
<organism evidence="12 13">
    <name type="scientific">Penicillium olsonii</name>
    <dbReference type="NCBI Taxonomy" id="99116"/>
    <lineage>
        <taxon>Eukaryota</taxon>
        <taxon>Fungi</taxon>
        <taxon>Dikarya</taxon>
        <taxon>Ascomycota</taxon>
        <taxon>Pezizomycotina</taxon>
        <taxon>Eurotiomycetes</taxon>
        <taxon>Eurotiomycetidae</taxon>
        <taxon>Eurotiales</taxon>
        <taxon>Aspergillaceae</taxon>
        <taxon>Penicillium</taxon>
    </lineage>
</organism>
<feature type="domain" description="PA14" evidence="11">
    <location>
        <begin position="422"/>
        <end position="579"/>
    </location>
</feature>
<dbReference type="PANTHER" id="PTHR42715:SF10">
    <property type="entry name" value="BETA-GLUCOSIDASE"/>
    <property type="match status" value="1"/>
</dbReference>
<dbReference type="Pfam" id="PF07691">
    <property type="entry name" value="PA14"/>
    <property type="match status" value="1"/>
</dbReference>
<dbReference type="SUPFAM" id="SSF52279">
    <property type="entry name" value="Beta-D-glucan exohydrolase, C-terminal domain"/>
    <property type="match status" value="1"/>
</dbReference>
<dbReference type="InterPro" id="IPR050288">
    <property type="entry name" value="Cellulose_deg_GH3"/>
</dbReference>
<evidence type="ECO:0000313" key="13">
    <source>
        <dbReference type="Proteomes" id="UP001153618"/>
    </source>
</evidence>
<sequence>MKCIHLIDSRFISSEAITSVMFEGNNLLNRLSVEEKVQLLSAVDWWRTPIIKKDGVFIPHIKMSDGPNGARGESYVSGITAACFPCSTCVGATFDVDRVHQLGVEIAKETITKSANVLLAPTMNIIRSPLGELVPFQYLQVTSLLNRTRTGGRNYETYSEDPYVIGTLAAAFVNGCQSQGIAATPKHFVANDSEKSRTKMTSEVDEQTLREIYMLPFQLVCRDSDPWCLMTSKEWGFSGVVVSDWLGVYSTAKPVNSGLDLEMPGPTRWRGSKLLAEIERSAVDIKAVDRSVERILALAEKTGRFDNPEEQPERSVLDNERMDFIANLAAEGAVLLKNEGALLPLSPGTRLAVIGHHATSPSIGGGGSAKVLAQHIISPLEALEKSGFDCRHSPGVPVHATVPHFNPDVISAKDNSLHQSELDAHPILLEWFNGSAVGHSKAHEQRIAVAEYMIKEAWPEFLDREYCTRMSFTLRPRSDGSHTFSVITTGVAKVFINGKEVFHRAQEPTLKPESFYFYKAKIERKFSLYLKKESAVDVEIHSWAADPAVLGQVEGTVFQGSSLRFMEYINISKAIDDASLCASEADVAVVFVGNTNEIESEGYDRDTMDLTKDQYSLISAVAAHNPKTIVVNFSGSPVTVSPFIDDVPVFLQSWFAGQECGTSVAKVLTGAVNPCGKLPMSWPRRNEDNPAFNNFPCNDNDVLLYAEGLKIGYRYYDAEDAPTPQFPFGYGLSYTTFELFSLKLASAEFGEPNQTRVTLACEVGNTGSRSGKTVVQIYVSYDGTPTGALHPRPPKELKFFKKVHLEPGEGQKIDFVLDKYAFSFFDSHEGKWKLQDGPYTVHASFSSAEKPLSLPLDVLGSHYWSGV</sequence>
<keyword evidence="6" id="KW-0136">Cellulose degradation</keyword>
<keyword evidence="10" id="KW-0624">Polysaccharide degradation</keyword>
<dbReference type="Gene3D" id="2.60.120.260">
    <property type="entry name" value="Galactose-binding domain-like"/>
    <property type="match status" value="1"/>
</dbReference>
<protein>
    <recommendedName>
        <fullName evidence="4">beta-glucosidase</fullName>
        <ecNumber evidence="4">3.2.1.21</ecNumber>
    </recommendedName>
</protein>
<proteinExistence type="inferred from homology"/>
<evidence type="ECO:0000256" key="5">
    <source>
        <dbReference type="ARBA" id="ARBA00022801"/>
    </source>
</evidence>
<evidence type="ECO:0000313" key="12">
    <source>
        <dbReference type="EMBL" id="CAG8113803.1"/>
    </source>
</evidence>
<dbReference type="Pfam" id="PF00933">
    <property type="entry name" value="Glyco_hydro_3"/>
    <property type="match status" value="1"/>
</dbReference>
<evidence type="ECO:0000256" key="8">
    <source>
        <dbReference type="ARBA" id="ARBA00023277"/>
    </source>
</evidence>
<dbReference type="Gene3D" id="2.60.40.10">
    <property type="entry name" value="Immunoglobulins"/>
    <property type="match status" value="1"/>
</dbReference>
<evidence type="ECO:0000256" key="1">
    <source>
        <dbReference type="ARBA" id="ARBA00000448"/>
    </source>
</evidence>